<gene>
    <name evidence="2" type="ORF">RJ641_035472</name>
</gene>
<evidence type="ECO:0000313" key="2">
    <source>
        <dbReference type="EMBL" id="KAK6935317.1"/>
    </source>
</evidence>
<dbReference type="InterPro" id="IPR050942">
    <property type="entry name" value="F-box_BR-signaling"/>
</dbReference>
<dbReference type="Proteomes" id="UP001370490">
    <property type="component" value="Unassembled WGS sequence"/>
</dbReference>
<dbReference type="InterPro" id="IPR005174">
    <property type="entry name" value="KIB1-4_b-propeller"/>
</dbReference>
<feature type="domain" description="KIB1-4 beta-propeller" evidence="1">
    <location>
        <begin position="73"/>
        <end position="346"/>
    </location>
</feature>
<dbReference type="EMBL" id="JBAMMX010000008">
    <property type="protein sequence ID" value="KAK6935317.1"/>
    <property type="molecule type" value="Genomic_DNA"/>
</dbReference>
<keyword evidence="3" id="KW-1185">Reference proteome</keyword>
<reference evidence="2 3" key="1">
    <citation type="submission" date="2023-12" db="EMBL/GenBank/DDBJ databases">
        <title>A high-quality genome assembly for Dillenia turbinata (Dilleniales).</title>
        <authorList>
            <person name="Chanderbali A."/>
        </authorList>
    </citation>
    <scope>NUCLEOTIDE SEQUENCE [LARGE SCALE GENOMIC DNA]</scope>
    <source>
        <strain evidence="2">LSX21</strain>
        <tissue evidence="2">Leaf</tissue>
    </source>
</reference>
<dbReference type="PANTHER" id="PTHR44259:SF108">
    <property type="entry name" value="F-BOX PROTEIN SKIP23-LIKE"/>
    <property type="match status" value="1"/>
</dbReference>
<protein>
    <recommendedName>
        <fullName evidence="1">KIB1-4 beta-propeller domain-containing protein</fullName>
    </recommendedName>
</protein>
<sequence>MFSTNVMNNWSEPLPEILILIARKINSVQDFLSYGLVCKSWHLAAASAKFNKSKLPWLMLADNNNYTENTREFFDLSNYGIIQKLNLPEVKGRKCFSSHGWLITISDDLDITLLHPLSRREISLPNLDTLGLPDMLHIDFNASSCYFYKAILSSSPSRSSNYVVMLIHGTLLGQAQLAFCRAGDKYWTPIDKWFEHYSDVTHFENQFSAVDCEGNVVVFDVNGRHIVDFSVPEIFVENYVNRLYVVELTGKLMMVCRVIEGQRENYGTRKFEVFEIDLATGFRNRIKDLGNNSIFLGFNSSISVDCAIVNGCRPSCIYFTDDGEEPYHGPPPEAPLGRGKDMGIYDMMEGTVEPLPYFEGESYSRITPPMWV</sequence>
<evidence type="ECO:0000259" key="1">
    <source>
        <dbReference type="Pfam" id="PF03478"/>
    </source>
</evidence>
<dbReference type="AlphaFoldDB" id="A0AAN8VT82"/>
<dbReference type="PANTHER" id="PTHR44259">
    <property type="entry name" value="OS07G0183000 PROTEIN-RELATED"/>
    <property type="match status" value="1"/>
</dbReference>
<organism evidence="2 3">
    <name type="scientific">Dillenia turbinata</name>
    <dbReference type="NCBI Taxonomy" id="194707"/>
    <lineage>
        <taxon>Eukaryota</taxon>
        <taxon>Viridiplantae</taxon>
        <taxon>Streptophyta</taxon>
        <taxon>Embryophyta</taxon>
        <taxon>Tracheophyta</taxon>
        <taxon>Spermatophyta</taxon>
        <taxon>Magnoliopsida</taxon>
        <taxon>eudicotyledons</taxon>
        <taxon>Gunneridae</taxon>
        <taxon>Pentapetalae</taxon>
        <taxon>Dilleniales</taxon>
        <taxon>Dilleniaceae</taxon>
        <taxon>Dillenia</taxon>
    </lineage>
</organism>
<evidence type="ECO:0000313" key="3">
    <source>
        <dbReference type="Proteomes" id="UP001370490"/>
    </source>
</evidence>
<dbReference type="Pfam" id="PF03478">
    <property type="entry name" value="Beta-prop_KIB1-4"/>
    <property type="match status" value="1"/>
</dbReference>
<accession>A0AAN8VT82</accession>
<proteinExistence type="predicted"/>
<name>A0AAN8VT82_9MAGN</name>
<comment type="caution">
    <text evidence="2">The sequence shown here is derived from an EMBL/GenBank/DDBJ whole genome shotgun (WGS) entry which is preliminary data.</text>
</comment>